<dbReference type="SMART" id="SM00825">
    <property type="entry name" value="PKS_KS"/>
    <property type="match status" value="1"/>
</dbReference>
<dbReference type="RefSeq" id="XP_003063567.1">
    <property type="nucleotide sequence ID" value="XM_003063521.1"/>
</dbReference>
<dbReference type="InterPro" id="IPR016039">
    <property type="entry name" value="Thiolase-like"/>
</dbReference>
<dbReference type="eggNOG" id="KOG1202">
    <property type="taxonomic scope" value="Eukaryota"/>
</dbReference>
<accession>C1N6L1</accession>
<proteinExistence type="predicted"/>
<evidence type="ECO:0000256" key="2">
    <source>
        <dbReference type="ARBA" id="ARBA00022553"/>
    </source>
</evidence>
<evidence type="ECO:0000256" key="1">
    <source>
        <dbReference type="ARBA" id="ARBA00022450"/>
    </source>
</evidence>
<evidence type="ECO:0000313" key="4">
    <source>
        <dbReference type="EMBL" id="EEH51940.1"/>
    </source>
</evidence>
<keyword evidence="5" id="KW-1185">Reference proteome</keyword>
<dbReference type="GO" id="GO:0006633">
    <property type="term" value="P:fatty acid biosynthetic process"/>
    <property type="evidence" value="ECO:0007669"/>
    <property type="project" value="TreeGrafter"/>
</dbReference>
<dbReference type="InterPro" id="IPR014030">
    <property type="entry name" value="Ketoacyl_synth_N"/>
</dbReference>
<dbReference type="Gene3D" id="3.40.47.10">
    <property type="match status" value="1"/>
</dbReference>
<keyword evidence="2" id="KW-0597">Phosphoprotein</keyword>
<dbReference type="KEGG" id="mpp:MICPUCDRAFT_22787"/>
<dbReference type="InterPro" id="IPR050091">
    <property type="entry name" value="PKS_NRPS_Biosynth_Enz"/>
</dbReference>
<evidence type="ECO:0000313" key="5">
    <source>
        <dbReference type="Proteomes" id="UP000001876"/>
    </source>
</evidence>
<dbReference type="Proteomes" id="UP000001876">
    <property type="component" value="Unassembled WGS sequence"/>
</dbReference>
<dbReference type="SUPFAM" id="SSF53901">
    <property type="entry name" value="Thiolase-like"/>
    <property type="match status" value="2"/>
</dbReference>
<reference evidence="4 5" key="1">
    <citation type="journal article" date="2009" name="Science">
        <title>Green evolution and dynamic adaptations revealed by genomes of the marine picoeukaryotes Micromonas.</title>
        <authorList>
            <person name="Worden A.Z."/>
            <person name="Lee J.H."/>
            <person name="Mock T."/>
            <person name="Rouze P."/>
            <person name="Simmons M.P."/>
            <person name="Aerts A.L."/>
            <person name="Allen A.E."/>
            <person name="Cuvelier M.L."/>
            <person name="Derelle E."/>
            <person name="Everett M.V."/>
            <person name="Foulon E."/>
            <person name="Grimwood J."/>
            <person name="Gundlach H."/>
            <person name="Henrissat B."/>
            <person name="Napoli C."/>
            <person name="McDonald S.M."/>
            <person name="Parker M.S."/>
            <person name="Rombauts S."/>
            <person name="Salamov A."/>
            <person name="Von Dassow P."/>
            <person name="Badger J.H."/>
            <person name="Coutinho P.M."/>
            <person name="Demir E."/>
            <person name="Dubchak I."/>
            <person name="Gentemann C."/>
            <person name="Eikrem W."/>
            <person name="Gready J.E."/>
            <person name="John U."/>
            <person name="Lanier W."/>
            <person name="Lindquist E.A."/>
            <person name="Lucas S."/>
            <person name="Mayer K.F."/>
            <person name="Moreau H."/>
            <person name="Not F."/>
            <person name="Otillar R."/>
            <person name="Panaud O."/>
            <person name="Pangilinan J."/>
            <person name="Paulsen I."/>
            <person name="Piegu B."/>
            <person name="Poliakov A."/>
            <person name="Robbens S."/>
            <person name="Schmutz J."/>
            <person name="Toulza E."/>
            <person name="Wyss T."/>
            <person name="Zelensky A."/>
            <person name="Zhou K."/>
            <person name="Armbrust E.V."/>
            <person name="Bhattacharya D."/>
            <person name="Goodenough U.W."/>
            <person name="Van de Peer Y."/>
            <person name="Grigoriev I.V."/>
        </authorList>
    </citation>
    <scope>NUCLEOTIDE SEQUENCE [LARGE SCALE GENOMIC DNA]</scope>
    <source>
        <strain evidence="4 5">CCMP1545</strain>
    </source>
</reference>
<name>C1N6L1_MICPC</name>
<dbReference type="InterPro" id="IPR020841">
    <property type="entry name" value="PKS_Beta-ketoAc_synthase_dom"/>
</dbReference>
<dbReference type="AlphaFoldDB" id="C1N6L1"/>
<dbReference type="EMBL" id="GG663749">
    <property type="protein sequence ID" value="EEH51940.1"/>
    <property type="molecule type" value="Genomic_DNA"/>
</dbReference>
<dbReference type="GO" id="GO:0004312">
    <property type="term" value="F:fatty acid synthase activity"/>
    <property type="evidence" value="ECO:0007669"/>
    <property type="project" value="TreeGrafter"/>
</dbReference>
<dbReference type="PROSITE" id="PS52004">
    <property type="entry name" value="KS3_2"/>
    <property type="match status" value="1"/>
</dbReference>
<protein>
    <submittedName>
        <fullName evidence="4">Predicted protein</fullName>
    </submittedName>
</protein>
<dbReference type="GeneID" id="9689008"/>
<dbReference type="OrthoDB" id="515324at2759"/>
<dbReference type="PANTHER" id="PTHR43775:SF37">
    <property type="entry name" value="SI:DKEY-61P9.11"/>
    <property type="match status" value="1"/>
</dbReference>
<dbReference type="STRING" id="564608.C1N6L1"/>
<dbReference type="Pfam" id="PF00109">
    <property type="entry name" value="ketoacyl-synt"/>
    <property type="match status" value="2"/>
</dbReference>
<feature type="non-terminal residue" evidence="4">
    <location>
        <position position="232"/>
    </location>
</feature>
<keyword evidence="1" id="KW-0596">Phosphopantetheine</keyword>
<evidence type="ECO:0000259" key="3">
    <source>
        <dbReference type="PROSITE" id="PS52004"/>
    </source>
</evidence>
<gene>
    <name evidence="4" type="ORF">MICPUCDRAFT_22787</name>
</gene>
<feature type="domain" description="Ketosynthase family 3 (KS3)" evidence="3">
    <location>
        <begin position="1"/>
        <end position="232"/>
    </location>
</feature>
<sequence>MEYAHLGSGGGGGGGGGDRTGGDASPYAATGSALSVAAGRIAFAFGFGSTAVSVDTACSAALTAVHVARSGALHRGGFADDSSRLSNLNLNSYSNSERSASSASSSRHSVCGGANLMLGATNAAAIRAAGMLAVDGRCKTFDAGADGYGRGEACGVFLLRHSGPGGESDSDQKVPIGVLGVRVDASAANQDGRSGSLTAPNGLAQRAAIAEAWRESAPASFPRAVSTHGTGT</sequence>
<dbReference type="PANTHER" id="PTHR43775">
    <property type="entry name" value="FATTY ACID SYNTHASE"/>
    <property type="match status" value="1"/>
</dbReference>
<organism evidence="5">
    <name type="scientific">Micromonas pusilla (strain CCMP1545)</name>
    <name type="common">Picoplanktonic green alga</name>
    <dbReference type="NCBI Taxonomy" id="564608"/>
    <lineage>
        <taxon>Eukaryota</taxon>
        <taxon>Viridiplantae</taxon>
        <taxon>Chlorophyta</taxon>
        <taxon>Mamiellophyceae</taxon>
        <taxon>Mamiellales</taxon>
        <taxon>Mamiellaceae</taxon>
        <taxon>Micromonas</taxon>
    </lineage>
</organism>